<evidence type="ECO:0000313" key="3">
    <source>
        <dbReference type="EMBL" id="KAK8871943.1"/>
    </source>
</evidence>
<dbReference type="PROSITE" id="PS00108">
    <property type="entry name" value="PROTEIN_KINASE_ST"/>
    <property type="match status" value="1"/>
</dbReference>
<proteinExistence type="predicted"/>
<dbReference type="SMART" id="SM00220">
    <property type="entry name" value="S_TKc"/>
    <property type="match status" value="1"/>
</dbReference>
<dbReference type="PANTHER" id="PTHR45661:SF3">
    <property type="entry name" value="IG-LIKE DOMAIN-CONTAINING PROTEIN"/>
    <property type="match status" value="1"/>
</dbReference>
<protein>
    <recommendedName>
        <fullName evidence="2">Protein kinase domain-containing protein</fullName>
    </recommendedName>
</protein>
<dbReference type="Gene3D" id="1.10.510.10">
    <property type="entry name" value="Transferase(Phosphotransferase) domain 1"/>
    <property type="match status" value="1"/>
</dbReference>
<dbReference type="PANTHER" id="PTHR45661">
    <property type="entry name" value="SURFACE ANTIGEN"/>
    <property type="match status" value="1"/>
</dbReference>
<gene>
    <name evidence="3" type="ORF">M9Y10_007689</name>
</gene>
<dbReference type="SUPFAM" id="SSF52058">
    <property type="entry name" value="L domain-like"/>
    <property type="match status" value="2"/>
</dbReference>
<dbReference type="PROSITE" id="PS50011">
    <property type="entry name" value="PROTEIN_KINASE_DOM"/>
    <property type="match status" value="1"/>
</dbReference>
<dbReference type="InterPro" id="IPR053139">
    <property type="entry name" value="Surface_bspA-like"/>
</dbReference>
<evidence type="ECO:0000313" key="4">
    <source>
        <dbReference type="Proteomes" id="UP001470230"/>
    </source>
</evidence>
<dbReference type="Pfam" id="PF13306">
    <property type="entry name" value="LRR_5"/>
    <property type="match status" value="3"/>
</dbReference>
<dbReference type="InterPro" id="IPR000719">
    <property type="entry name" value="Prot_kinase_dom"/>
</dbReference>
<dbReference type="Gene3D" id="3.40.50.12480">
    <property type="match status" value="2"/>
</dbReference>
<dbReference type="InterPro" id="IPR026906">
    <property type="entry name" value="LRR_5"/>
</dbReference>
<feature type="domain" description="Protein kinase" evidence="2">
    <location>
        <begin position="29"/>
        <end position="298"/>
    </location>
</feature>
<name>A0ABR2J390_9EUKA</name>
<evidence type="ECO:0000256" key="1">
    <source>
        <dbReference type="SAM" id="MobiDB-lite"/>
    </source>
</evidence>
<evidence type="ECO:0000259" key="2">
    <source>
        <dbReference type="PROSITE" id="PS50011"/>
    </source>
</evidence>
<keyword evidence="4" id="KW-1185">Reference proteome</keyword>
<reference evidence="3 4" key="1">
    <citation type="submission" date="2024-04" db="EMBL/GenBank/DDBJ databases">
        <title>Tritrichomonas musculus Genome.</title>
        <authorList>
            <person name="Alves-Ferreira E."/>
            <person name="Grigg M."/>
            <person name="Lorenzi H."/>
            <person name="Galac M."/>
        </authorList>
    </citation>
    <scope>NUCLEOTIDE SEQUENCE [LARGE SCALE GENOMIC DNA]</scope>
    <source>
        <strain evidence="3 4">EAF2021</strain>
    </source>
</reference>
<comment type="caution">
    <text evidence="3">The sequence shown here is derived from an EMBL/GenBank/DDBJ whole genome shotgun (WGS) entry which is preliminary data.</text>
</comment>
<dbReference type="Pfam" id="PF00069">
    <property type="entry name" value="Pkinase"/>
    <property type="match status" value="1"/>
</dbReference>
<sequence length="1069" mass="121864">MNSRYTKAYNPRNKMHDPNDSYLINLNNYKICRKLKSGGFGTVYLIQNKYNNKYFAAKVNRFQGSEKYSLLNRREISILIQIQHPTIVEFVGYSNKDFNGLDQTTIIMKFMSKGSLSDLIEKEIRGLCPSDYDNTKRQIILIGIARGMMILHSKNVIHRDLKSANVLLDDNYNPCITDFGLSKFFDPNHSMEQSEFQIGTITYMAPEVLKGLNYNEKADVYSFGILMYEVLNSTKAYKIEIDRNITAIVLANKIKKGYRPKFTVNVNEALKSLVMSCWSMDINERPTFSEIFQKLSLLRNGNFVPFNSRKLVYLEKKRAMEYCLNDVDFDEIFEYIQKVSIEKSVIKKPLIVKPQPTIASNKKVETRSTVMPPSSPRSSNVSPRLVYLKENRQKIEVYDNLYNHIEEPIYLQLSFLSEIIERNPNVNPFVIKLKKFLEFLSDSDEYSFFKYELNRNENEIIDEPQIYIKFNLTEKLVSNSYFIKQEFIDVLKEFNKVYIEIDFKSNFFGSYIGTIINIQKAYICKIAVSAIFDDFLHIKTILKQYKIIEVVKLNISNPNINCLENFFECSSLKFFFVNNRHNCPLNSIKNNAFKNCLSLQEFAIPPLIKSIGRNAFQGCISCRKIYSSFGYYQIKKNAFQGCFTLRTIILNDIGSLGLNACEGCTSLKCVNINSIEKLCSNAFKGCYSLEEITIKNIGIIDSNAFEGCTSLKIIKVDHIKRINSSAFKGCQSLEEITTESIDIIDSNAFEGCTSLKIIKVDHIKRINSSAFKGSQSLEEITTKNIDIIDSNAFEGCTSLKIINADFIDRINSNAFDGCSSLKEINSKIKEIGSRSFRNCSSLEKIMIDDIKSNHFDIIEEGAFEGCSSLIEISFGCYFSEREMPFKIYEKNSIKKIKKSAFERCSSLNSIANNLEVDIIEESAFENCSKLENFDLSNTKEIKSRCFAYCSSLTQIIIPISISHIPAFAFYGCLSLEKLTFLGQVKIIDDYAFGLCKSLTQVLFPSSLQKIGIKAFSSCTSLLSIAIPKSVKSIGLDAFYKCTNLKGISLPSSFNVKSIGLYDTVTISKI</sequence>
<dbReference type="InterPro" id="IPR032675">
    <property type="entry name" value="LRR_dom_sf"/>
</dbReference>
<dbReference type="InterPro" id="IPR011009">
    <property type="entry name" value="Kinase-like_dom_sf"/>
</dbReference>
<dbReference type="Gene3D" id="3.80.10.10">
    <property type="entry name" value="Ribonuclease Inhibitor"/>
    <property type="match status" value="4"/>
</dbReference>
<dbReference type="EMBL" id="JAPFFF010000013">
    <property type="protein sequence ID" value="KAK8871943.1"/>
    <property type="molecule type" value="Genomic_DNA"/>
</dbReference>
<organism evidence="3 4">
    <name type="scientific">Tritrichomonas musculus</name>
    <dbReference type="NCBI Taxonomy" id="1915356"/>
    <lineage>
        <taxon>Eukaryota</taxon>
        <taxon>Metamonada</taxon>
        <taxon>Parabasalia</taxon>
        <taxon>Tritrichomonadida</taxon>
        <taxon>Tritrichomonadidae</taxon>
        <taxon>Tritrichomonas</taxon>
    </lineage>
</organism>
<dbReference type="InterPro" id="IPR008271">
    <property type="entry name" value="Ser/Thr_kinase_AS"/>
</dbReference>
<accession>A0ABR2J390</accession>
<dbReference type="PRINTS" id="PR00109">
    <property type="entry name" value="TYRKINASE"/>
</dbReference>
<dbReference type="Proteomes" id="UP001470230">
    <property type="component" value="Unassembled WGS sequence"/>
</dbReference>
<dbReference type="InterPro" id="IPR001245">
    <property type="entry name" value="Ser-Thr/Tyr_kinase_cat_dom"/>
</dbReference>
<feature type="region of interest" description="Disordered" evidence="1">
    <location>
        <begin position="362"/>
        <end position="381"/>
    </location>
</feature>
<dbReference type="SUPFAM" id="SSF56112">
    <property type="entry name" value="Protein kinase-like (PK-like)"/>
    <property type="match status" value="1"/>
</dbReference>